<proteinExistence type="predicted"/>
<feature type="signal peptide" evidence="1">
    <location>
        <begin position="1"/>
        <end position="21"/>
    </location>
</feature>
<evidence type="ECO:0008006" key="4">
    <source>
        <dbReference type="Google" id="ProtNLM"/>
    </source>
</evidence>
<dbReference type="Pfam" id="PF01547">
    <property type="entry name" value="SBP_bac_1"/>
    <property type="match status" value="1"/>
</dbReference>
<feature type="chain" id="PRO_5038923851" description="ABC transporter substrate-binding protein" evidence="1">
    <location>
        <begin position="22"/>
        <end position="413"/>
    </location>
</feature>
<dbReference type="STRING" id="1834191.A5886_002673"/>
<accession>A0A242AAD4</accession>
<keyword evidence="3" id="KW-1185">Reference proteome</keyword>
<evidence type="ECO:0000256" key="1">
    <source>
        <dbReference type="SAM" id="SignalP"/>
    </source>
</evidence>
<dbReference type="RefSeq" id="WP_086275582.1">
    <property type="nucleotide sequence ID" value="NZ_NGKU01000001.1"/>
</dbReference>
<reference evidence="2 3" key="1">
    <citation type="submission" date="2017-05" db="EMBL/GenBank/DDBJ databases">
        <title>The Genome Sequence of Enterococcus sp. 8G7_MSG3316.</title>
        <authorList>
            <consortium name="The Broad Institute Genomics Platform"/>
            <consortium name="The Broad Institute Genomic Center for Infectious Diseases"/>
            <person name="Earl A."/>
            <person name="Manson A."/>
            <person name="Schwartman J."/>
            <person name="Gilmore M."/>
            <person name="Abouelleil A."/>
            <person name="Cao P."/>
            <person name="Chapman S."/>
            <person name="Cusick C."/>
            <person name="Shea T."/>
            <person name="Young S."/>
            <person name="Neafsey D."/>
            <person name="Nusbaum C."/>
            <person name="Birren B."/>
        </authorList>
    </citation>
    <scope>NUCLEOTIDE SEQUENCE [LARGE SCALE GENOMIC DNA]</scope>
    <source>
        <strain evidence="2 3">8G7_MSG3316</strain>
    </source>
</reference>
<name>A0A242AAD4_9ENTE</name>
<comment type="caution">
    <text evidence="2">The sequence shown here is derived from an EMBL/GenBank/DDBJ whole genome shotgun (WGS) entry which is preliminary data.</text>
</comment>
<organism evidence="2 3">
    <name type="scientific">Candidatus Enterococcus testudinis</name>
    <dbReference type="NCBI Taxonomy" id="1834191"/>
    <lineage>
        <taxon>Bacteria</taxon>
        <taxon>Bacillati</taxon>
        <taxon>Bacillota</taxon>
        <taxon>Bacilli</taxon>
        <taxon>Lactobacillales</taxon>
        <taxon>Enterococcaceae</taxon>
        <taxon>Enterococcus</taxon>
    </lineage>
</organism>
<sequence>MKASKAAIFFGTTLVCTLVLTACGGSGSGSKTSEILLWSSTTGPDGEKIKKTIDQYNETDPDFKVKLVSMQGDTFTSKLTTAGKSGKGVPDLALVASEALPTYKNQDMLDSWDEMIEGTELARSNYVEAAWDTGTLEDSQYGIPATMGSWVMYYNQDLVDKYVPGALDDGIVTYEEINQAGEKAKADGVYSFGYTWGMQNYSNLYQQMGGQWQDEAGNININNDYSYNTVQEFKNLYDAGYMVPDGEDANKLFANQQLIFLPEGTWMLSNMEEISDFAWGETFTPQWDADNILQGSGVDQFAMFKTKEERSEEKQTGMVDFLTWLQANQLEWVKSGANPTSLAMLDNEEYIEMPQSFLLKTEKGQAAVSVNAVDGLSYIFDEYDNRSWDMITGKADIQETFAEIQKVVEEKMK</sequence>
<evidence type="ECO:0000313" key="2">
    <source>
        <dbReference type="EMBL" id="OTN77573.1"/>
    </source>
</evidence>
<dbReference type="EMBL" id="NGKU01000001">
    <property type="protein sequence ID" value="OTN77573.1"/>
    <property type="molecule type" value="Genomic_DNA"/>
</dbReference>
<dbReference type="Gene3D" id="3.40.190.10">
    <property type="entry name" value="Periplasmic binding protein-like II"/>
    <property type="match status" value="1"/>
</dbReference>
<protein>
    <recommendedName>
        <fullName evidence="4">ABC transporter substrate-binding protein</fullName>
    </recommendedName>
</protein>
<gene>
    <name evidence="2" type="ORF">A5886_002673</name>
</gene>
<dbReference type="AlphaFoldDB" id="A0A242AAD4"/>
<dbReference type="PROSITE" id="PS51257">
    <property type="entry name" value="PROKAR_LIPOPROTEIN"/>
    <property type="match status" value="1"/>
</dbReference>
<dbReference type="Proteomes" id="UP000195043">
    <property type="component" value="Unassembled WGS sequence"/>
</dbReference>
<dbReference type="SUPFAM" id="SSF53850">
    <property type="entry name" value="Periplasmic binding protein-like II"/>
    <property type="match status" value="1"/>
</dbReference>
<dbReference type="InterPro" id="IPR006059">
    <property type="entry name" value="SBP"/>
</dbReference>
<dbReference type="PANTHER" id="PTHR43649">
    <property type="entry name" value="ARABINOSE-BINDING PROTEIN-RELATED"/>
    <property type="match status" value="1"/>
</dbReference>
<keyword evidence="1" id="KW-0732">Signal</keyword>
<dbReference type="PANTHER" id="PTHR43649:SF12">
    <property type="entry name" value="DIACETYLCHITOBIOSE BINDING PROTEIN DASA"/>
    <property type="match status" value="1"/>
</dbReference>
<evidence type="ECO:0000313" key="3">
    <source>
        <dbReference type="Proteomes" id="UP000195043"/>
    </source>
</evidence>
<dbReference type="InterPro" id="IPR050490">
    <property type="entry name" value="Bact_solute-bd_prot1"/>
</dbReference>
<dbReference type="OrthoDB" id="9768630at2"/>